<dbReference type="GO" id="GO:0004867">
    <property type="term" value="F:serine-type endopeptidase inhibitor activity"/>
    <property type="evidence" value="ECO:0007669"/>
    <property type="project" value="UniProtKB-KW"/>
</dbReference>
<keyword evidence="1" id="KW-0646">Protease inhibitor</keyword>
<organism evidence="7">
    <name type="scientific">Eriocheir sinensis</name>
    <name type="common">Chinese mitten crab</name>
    <dbReference type="NCBI Taxonomy" id="95602"/>
    <lineage>
        <taxon>Eukaryota</taxon>
        <taxon>Metazoa</taxon>
        <taxon>Ecdysozoa</taxon>
        <taxon>Arthropoda</taxon>
        <taxon>Crustacea</taxon>
        <taxon>Multicrustacea</taxon>
        <taxon>Malacostraca</taxon>
        <taxon>Eumalacostraca</taxon>
        <taxon>Eucarida</taxon>
        <taxon>Decapoda</taxon>
        <taxon>Pleocyemata</taxon>
        <taxon>Brachyura</taxon>
        <taxon>Eubrachyura</taxon>
        <taxon>Grapsoidea</taxon>
        <taxon>Varunidae</taxon>
        <taxon>Eriocheir</taxon>
    </lineage>
</organism>
<evidence type="ECO:0000256" key="1">
    <source>
        <dbReference type="ARBA" id="ARBA00022690"/>
    </source>
</evidence>
<dbReference type="Gene3D" id="2.10.310.10">
    <property type="entry name" value="Serpins superfamily"/>
    <property type="match status" value="1"/>
</dbReference>
<keyword evidence="2" id="KW-0722">Serine protease inhibitor</keyword>
<evidence type="ECO:0000256" key="2">
    <source>
        <dbReference type="ARBA" id="ARBA00022900"/>
    </source>
</evidence>
<sequence length="460" mass="51336">MLERERERERERESKMDTRTSWTAVLLLLLSAAVAPALTQGEALHEEHPEEGPPHPKEPTTETSADDCIPGASEHDLNVPESSANLSSITDFGLDLFRELYPYNTTERNFFFSPYSVWSALSLAYFGSKGQTEEELAAALGVTDKVTALKSWRALEFLYAMRQANKSSYTFNVANRAYFDESVQLRPCIEQILTSELATVDFTKPDVAAAEINSFVSNTTKGRIQDLVTPAHVAGARMVLANAAFFKGVWLYQFKKSATAKGLFYSSFEDYTFVDMMRQKGNFRYGVSEELGANILELPYDGEAVSMYILLPPFVVGEDGFSAMVDRLSGPILHHALSNTWRTQMEVVIPKFRLEELVENELIEALRRMGVNDLFDPARANLSTFTAAEQVSVDKSVHKAFVEVSEEGTEAAAATALISWRIARPVGPTKFEANSPFLFLIYDNLTQNVLFMGAYKNPKA</sequence>
<protein>
    <submittedName>
        <fullName evidence="7">Serine proteinase inhibitor-2</fullName>
    </submittedName>
</protein>
<dbReference type="Gene3D" id="2.30.39.10">
    <property type="entry name" value="Alpha-1-antitrypsin, domain 1"/>
    <property type="match status" value="1"/>
</dbReference>
<dbReference type="InterPro" id="IPR036186">
    <property type="entry name" value="Serpin_sf"/>
</dbReference>
<dbReference type="PANTHER" id="PTHR11461:SF278">
    <property type="entry name" value="SERINE PROTEASE INHIBITOR 88EA"/>
    <property type="match status" value="1"/>
</dbReference>
<dbReference type="PROSITE" id="PS00284">
    <property type="entry name" value="SERPIN"/>
    <property type="match status" value="1"/>
</dbReference>
<dbReference type="PANTHER" id="PTHR11461">
    <property type="entry name" value="SERINE PROTEASE INHIBITOR, SERPIN"/>
    <property type="match status" value="1"/>
</dbReference>
<dbReference type="EMBL" id="KJ576784">
    <property type="protein sequence ID" value="AJR22372.1"/>
    <property type="molecule type" value="mRNA"/>
</dbReference>
<dbReference type="InterPro" id="IPR023796">
    <property type="entry name" value="Serpin_dom"/>
</dbReference>
<dbReference type="InterPro" id="IPR000215">
    <property type="entry name" value="Serpin_fam"/>
</dbReference>
<evidence type="ECO:0000256" key="3">
    <source>
        <dbReference type="RuleBase" id="RU000411"/>
    </source>
</evidence>
<dbReference type="Gene3D" id="3.30.497.10">
    <property type="entry name" value="Antithrombin, subunit I, domain 2"/>
    <property type="match status" value="1"/>
</dbReference>
<dbReference type="OrthoDB" id="671595at2759"/>
<dbReference type="SUPFAM" id="SSF56574">
    <property type="entry name" value="Serpins"/>
    <property type="match status" value="1"/>
</dbReference>
<name>A0A0N7AVE1_ERISI</name>
<dbReference type="AlphaFoldDB" id="A0A0N7AVE1"/>
<dbReference type="CDD" id="cd19594">
    <property type="entry name" value="serpin_crustaceans_chelicerates_insects"/>
    <property type="match status" value="1"/>
</dbReference>
<dbReference type="SMART" id="SM00093">
    <property type="entry name" value="SERPIN"/>
    <property type="match status" value="1"/>
</dbReference>
<dbReference type="GO" id="GO:0005615">
    <property type="term" value="C:extracellular space"/>
    <property type="evidence" value="ECO:0007669"/>
    <property type="project" value="InterPro"/>
</dbReference>
<accession>A0A0N7AVE1</accession>
<feature type="region of interest" description="Disordered" evidence="4">
    <location>
        <begin position="44"/>
        <end position="80"/>
    </location>
</feature>
<evidence type="ECO:0000259" key="6">
    <source>
        <dbReference type="SMART" id="SM00093"/>
    </source>
</evidence>
<dbReference type="InterPro" id="IPR023795">
    <property type="entry name" value="Serpin_CS"/>
</dbReference>
<feature type="chain" id="PRO_5006011240" evidence="5">
    <location>
        <begin position="40"/>
        <end position="460"/>
    </location>
</feature>
<proteinExistence type="evidence at transcript level"/>
<dbReference type="InterPro" id="IPR042178">
    <property type="entry name" value="Serpin_sf_1"/>
</dbReference>
<evidence type="ECO:0000256" key="5">
    <source>
        <dbReference type="SAM" id="SignalP"/>
    </source>
</evidence>
<comment type="similarity">
    <text evidence="3">Belongs to the serpin family.</text>
</comment>
<evidence type="ECO:0000313" key="7">
    <source>
        <dbReference type="EMBL" id="AJR22372.1"/>
    </source>
</evidence>
<dbReference type="Pfam" id="PF00079">
    <property type="entry name" value="Serpin"/>
    <property type="match status" value="1"/>
</dbReference>
<reference evidence="7" key="1">
    <citation type="journal article" date="2016" name="Gene">
        <title>Characterization and expression analysis of serpins in the Chinese mitten crab Eriocheir sinensis.</title>
        <authorList>
            <person name="Li Q."/>
            <person name="Liu L."/>
            <person name="Wang Y."/>
            <person name="Xie J."/>
            <person name="He L."/>
            <person name="Wang Q."/>
        </authorList>
    </citation>
    <scope>NUCLEOTIDE SEQUENCE</scope>
</reference>
<feature type="compositionally biased region" description="Basic and acidic residues" evidence="4">
    <location>
        <begin position="44"/>
        <end position="60"/>
    </location>
</feature>
<evidence type="ECO:0000256" key="4">
    <source>
        <dbReference type="SAM" id="MobiDB-lite"/>
    </source>
</evidence>
<feature type="signal peptide" evidence="5">
    <location>
        <begin position="1"/>
        <end position="39"/>
    </location>
</feature>
<feature type="domain" description="Serpin" evidence="6">
    <location>
        <begin position="94"/>
        <end position="458"/>
    </location>
</feature>
<dbReference type="InterPro" id="IPR042185">
    <property type="entry name" value="Serpin_sf_2"/>
</dbReference>
<keyword evidence="5" id="KW-0732">Signal</keyword>